<feature type="transmembrane region" description="Helical" evidence="6">
    <location>
        <begin position="144"/>
        <end position="164"/>
    </location>
</feature>
<evidence type="ECO:0000256" key="1">
    <source>
        <dbReference type="ARBA" id="ARBA00004651"/>
    </source>
</evidence>
<keyword evidence="4 6" id="KW-1133">Transmembrane helix</keyword>
<evidence type="ECO:0000256" key="2">
    <source>
        <dbReference type="ARBA" id="ARBA00022475"/>
    </source>
</evidence>
<evidence type="ECO:0000256" key="5">
    <source>
        <dbReference type="ARBA" id="ARBA00023136"/>
    </source>
</evidence>
<evidence type="ECO:0000256" key="4">
    <source>
        <dbReference type="ARBA" id="ARBA00022989"/>
    </source>
</evidence>
<dbReference type="InterPro" id="IPR050833">
    <property type="entry name" value="Poly_Biosynth_Transport"/>
</dbReference>
<dbReference type="PANTHER" id="PTHR30250">
    <property type="entry name" value="PST FAMILY PREDICTED COLANIC ACID TRANSPORTER"/>
    <property type="match status" value="1"/>
</dbReference>
<evidence type="ECO:0000256" key="3">
    <source>
        <dbReference type="ARBA" id="ARBA00022692"/>
    </source>
</evidence>
<keyword evidence="5 6" id="KW-0472">Membrane</keyword>
<feature type="transmembrane region" description="Helical" evidence="6">
    <location>
        <begin position="361"/>
        <end position="381"/>
    </location>
</feature>
<feature type="transmembrane region" description="Helical" evidence="6">
    <location>
        <begin position="443"/>
        <end position="463"/>
    </location>
</feature>
<dbReference type="Pfam" id="PF01943">
    <property type="entry name" value="Polysacc_synt"/>
    <property type="match status" value="1"/>
</dbReference>
<evidence type="ECO:0000313" key="8">
    <source>
        <dbReference type="Proteomes" id="UP000217784"/>
    </source>
</evidence>
<keyword evidence="2" id="KW-1003">Cell membrane</keyword>
<feature type="transmembrane region" description="Helical" evidence="6">
    <location>
        <begin position="39"/>
        <end position="60"/>
    </location>
</feature>
<dbReference type="GO" id="GO:0005886">
    <property type="term" value="C:plasma membrane"/>
    <property type="evidence" value="ECO:0007669"/>
    <property type="project" value="UniProtKB-SubCell"/>
</dbReference>
<dbReference type="RefSeq" id="WP_069582552.1">
    <property type="nucleotide sequence ID" value="NZ_LMVM01000001.1"/>
</dbReference>
<dbReference type="Proteomes" id="UP000217784">
    <property type="component" value="Unassembled WGS sequence"/>
</dbReference>
<evidence type="ECO:0000313" key="7">
    <source>
        <dbReference type="EMBL" id="PAV06394.1"/>
    </source>
</evidence>
<feature type="transmembrane region" description="Helical" evidence="6">
    <location>
        <begin position="327"/>
        <end position="349"/>
    </location>
</feature>
<feature type="transmembrane region" description="Helical" evidence="6">
    <location>
        <begin position="420"/>
        <end position="437"/>
    </location>
</feature>
<keyword evidence="3 6" id="KW-0812">Transmembrane</keyword>
<feature type="transmembrane region" description="Helical" evidence="6">
    <location>
        <begin position="12"/>
        <end position="33"/>
    </location>
</feature>
<feature type="transmembrane region" description="Helical" evidence="6">
    <location>
        <begin position="211"/>
        <end position="231"/>
    </location>
</feature>
<dbReference type="EMBL" id="LMVM01000001">
    <property type="protein sequence ID" value="PAV06394.1"/>
    <property type="molecule type" value="Genomic_DNA"/>
</dbReference>
<protein>
    <submittedName>
        <fullName evidence="7">Lipopolysaccharide O-side chain biosynthesis protein</fullName>
    </submittedName>
</protein>
<proteinExistence type="predicted"/>
<gene>
    <name evidence="7" type="ORF">ASJ80_16385</name>
</gene>
<reference evidence="7 8" key="1">
    <citation type="journal article" date="2017" name="BMC Genomics">
        <title>Genomic analysis of methanogenic archaea reveals a shift towards energy conservation.</title>
        <authorList>
            <person name="Gilmore S.P."/>
            <person name="Henske J.K."/>
            <person name="Sexton J.A."/>
            <person name="Solomon K.V."/>
            <person name="Seppala S."/>
            <person name="Yoo J.I."/>
            <person name="Huyett L.M."/>
            <person name="Pressman A."/>
            <person name="Cogan J.Z."/>
            <person name="Kivenson V."/>
            <person name="Peng X."/>
            <person name="Tan Y."/>
            <person name="Valentine D.L."/>
            <person name="O'Malley M.A."/>
        </authorList>
    </citation>
    <scope>NUCLEOTIDE SEQUENCE [LARGE SCALE GENOMIC DNA]</scope>
    <source>
        <strain evidence="7 8">M.o.H.</strain>
    </source>
</reference>
<accession>A0A2A2HAW7</accession>
<sequence>MSRVRKIAKNTTFLLISQIISYIFTFFITMYAARYFGASIFGIWSIALSITGILGIFADLGMSTLMVREISRNLSDRDKYISNIFLIKIILSILTFVLIIIITNIIGYPEIVKNIIYIVTVSVIIGSFSGVLGAIFQANEKMEYISLSTILSSVIVLLGTVIMIHYNLSIIFFAFINVISAGLIAAYILFKYVQNFPLPELRIDLSFWKPIIKESWPFGITALSGMLYNYIDSIMLSVVQGAEVVGWYSAAYRLMLILLFIPNAINMAIFPVMSQFYTSSKNSLKLMNEKYFKYMIIIGVPMGVGVTILADKIILTIFGPGYSQSIIALQILIWTIILTFAGAPFVQLLQSINKQYIITKISIISAATNILLNLFLIPLFSYIGASFATLIAAIVSTGYIFLVTYKFGYGIQYKTVMDDLSKILFATLIISIFILYFKDLNLFLLIIMATLLYLIIIYIFGCIDEVDIMLLKQLRR</sequence>
<keyword evidence="8" id="KW-1185">Reference proteome</keyword>
<feature type="transmembrane region" description="Helical" evidence="6">
    <location>
        <begin position="80"/>
        <end position="103"/>
    </location>
</feature>
<dbReference type="PANTHER" id="PTHR30250:SF11">
    <property type="entry name" value="O-ANTIGEN TRANSPORTER-RELATED"/>
    <property type="match status" value="1"/>
</dbReference>
<dbReference type="InterPro" id="IPR002797">
    <property type="entry name" value="Polysacc_synth"/>
</dbReference>
<dbReference type="OrthoDB" id="19148at2157"/>
<feature type="transmembrane region" description="Helical" evidence="6">
    <location>
        <begin position="170"/>
        <end position="190"/>
    </location>
</feature>
<feature type="transmembrane region" description="Helical" evidence="6">
    <location>
        <begin position="294"/>
        <end position="315"/>
    </location>
</feature>
<organism evidence="7 8">
    <name type="scientific">Methanobacterium bryantii</name>
    <dbReference type="NCBI Taxonomy" id="2161"/>
    <lineage>
        <taxon>Archaea</taxon>
        <taxon>Methanobacteriati</taxon>
        <taxon>Methanobacteriota</taxon>
        <taxon>Methanomada group</taxon>
        <taxon>Methanobacteria</taxon>
        <taxon>Methanobacteriales</taxon>
        <taxon>Methanobacteriaceae</taxon>
        <taxon>Methanobacterium</taxon>
    </lineage>
</organism>
<dbReference type="CDD" id="cd13128">
    <property type="entry name" value="MATE_Wzx_like"/>
    <property type="match status" value="1"/>
</dbReference>
<feature type="transmembrane region" description="Helical" evidence="6">
    <location>
        <begin position="387"/>
        <end position="408"/>
    </location>
</feature>
<comment type="caution">
    <text evidence="7">The sequence shown here is derived from an EMBL/GenBank/DDBJ whole genome shotgun (WGS) entry which is preliminary data.</text>
</comment>
<dbReference type="AlphaFoldDB" id="A0A2A2HAW7"/>
<comment type="subcellular location">
    <subcellularLocation>
        <location evidence="1">Cell membrane</location>
        <topology evidence="1">Multi-pass membrane protein</topology>
    </subcellularLocation>
</comment>
<name>A0A2A2HAW7_METBR</name>
<feature type="transmembrane region" description="Helical" evidence="6">
    <location>
        <begin position="115"/>
        <end position="137"/>
    </location>
</feature>
<feature type="transmembrane region" description="Helical" evidence="6">
    <location>
        <begin position="251"/>
        <end position="273"/>
    </location>
</feature>
<evidence type="ECO:0000256" key="6">
    <source>
        <dbReference type="SAM" id="Phobius"/>
    </source>
</evidence>